<dbReference type="InterPro" id="IPR011051">
    <property type="entry name" value="RmlC_Cupin_sf"/>
</dbReference>
<dbReference type="Gene3D" id="2.60.120.10">
    <property type="entry name" value="Jelly Rolls"/>
    <property type="match status" value="1"/>
</dbReference>
<evidence type="ECO:0000313" key="1">
    <source>
        <dbReference type="EMBL" id="SVA64992.1"/>
    </source>
</evidence>
<dbReference type="AlphaFoldDB" id="A0A381XKG3"/>
<dbReference type="InterPro" id="IPR014710">
    <property type="entry name" value="RmlC-like_jellyroll"/>
</dbReference>
<reference evidence="1" key="1">
    <citation type="submission" date="2018-05" db="EMBL/GenBank/DDBJ databases">
        <authorList>
            <person name="Lanie J.A."/>
            <person name="Ng W.-L."/>
            <person name="Kazmierczak K.M."/>
            <person name="Andrzejewski T.M."/>
            <person name="Davidsen T.M."/>
            <person name="Wayne K.J."/>
            <person name="Tettelin H."/>
            <person name="Glass J.I."/>
            <person name="Rusch D."/>
            <person name="Podicherti R."/>
            <person name="Tsui H.-C.T."/>
            <person name="Winkler M.E."/>
        </authorList>
    </citation>
    <scope>NUCLEOTIDE SEQUENCE</scope>
</reference>
<evidence type="ECO:0008006" key="2">
    <source>
        <dbReference type="Google" id="ProtNLM"/>
    </source>
</evidence>
<sequence length="147" mass="16740">MSIDGILLTELRQVADERGVVLHHMRSDAPEFTTFGECYFSVMVPGAVKAWKRHQEQTQHLAVPVGRVRFVIYDDRGTSPSLGSLDVVELGRPDDYLRLCIPRGLWYGFSCLSDEPALIANCADRPHDPADVELRSDDDPYFPHRWR</sequence>
<dbReference type="Pfam" id="PF00908">
    <property type="entry name" value="dTDP_sugar_isom"/>
    <property type="match status" value="1"/>
</dbReference>
<gene>
    <name evidence="1" type="ORF">METZ01_LOCUS117846</name>
</gene>
<organism evidence="1">
    <name type="scientific">marine metagenome</name>
    <dbReference type="NCBI Taxonomy" id="408172"/>
    <lineage>
        <taxon>unclassified sequences</taxon>
        <taxon>metagenomes</taxon>
        <taxon>ecological metagenomes</taxon>
    </lineage>
</organism>
<name>A0A381XKG3_9ZZZZ</name>
<accession>A0A381XKG3</accession>
<dbReference type="EMBL" id="UINC01015433">
    <property type="protein sequence ID" value="SVA64992.1"/>
    <property type="molecule type" value="Genomic_DNA"/>
</dbReference>
<dbReference type="GO" id="GO:0008830">
    <property type="term" value="F:dTDP-4-dehydrorhamnose 3,5-epimerase activity"/>
    <property type="evidence" value="ECO:0007669"/>
    <property type="project" value="InterPro"/>
</dbReference>
<dbReference type="SUPFAM" id="SSF51182">
    <property type="entry name" value="RmlC-like cupins"/>
    <property type="match status" value="1"/>
</dbReference>
<proteinExistence type="predicted"/>
<dbReference type="InterPro" id="IPR000888">
    <property type="entry name" value="RmlC-like"/>
</dbReference>
<protein>
    <recommendedName>
        <fullName evidence="2">dTDP-4-dehydrorhamnose 3,5-epimerase</fullName>
    </recommendedName>
</protein>